<evidence type="ECO:0000256" key="4">
    <source>
        <dbReference type="SAM" id="Phobius"/>
    </source>
</evidence>
<sequence>MRAFRIGPGPYCLAIDHSPTVVARLAVMRVHSALLFLVGTLLTAGGYGATFLLSMRFRMIGGSDLDTGAALAAATVGTFAGLSVVGWFSRQIGAARIAALSSLCIGAGIVGFALVGRAPSADLLAGFLVGFGWGAFHLAAPMSLAERTSGAARNVWFFRSATFQMTGIGASPAFAAYAMRVLHWSIDDTLYAVGALCALASLMLEAFGRLCPRPPAAVSGGRWVRELRAISRTRAAVPIAMIALGTCVFSGLMTFQMSFMQGTQARPGTFFSLYTVTVVTARWLLGKWVRMARPEIATKGLLVTMLLGALAMFGASSHASFQSIAAVLLGAGYGLVYPVIQAQALNDCPPTQQHGVLTWFVASYFIGTFGFPSVGGWVMVHAGKGALLMLIASCGLAALSLAFLHDRPAPARTR</sequence>
<feature type="transmembrane region" description="Helical" evidence="4">
    <location>
        <begin position="297"/>
        <end position="315"/>
    </location>
</feature>
<dbReference type="Proteomes" id="UP000000662">
    <property type="component" value="Chromosome 2"/>
</dbReference>
<dbReference type="KEGG" id="bam:Bamb_3895"/>
<feature type="transmembrane region" description="Helical" evidence="4">
    <location>
        <begin position="267"/>
        <end position="285"/>
    </location>
</feature>
<keyword evidence="6" id="KW-1185">Reference proteome</keyword>
<accession>Q0B8S4</accession>
<dbReference type="InterPro" id="IPR052714">
    <property type="entry name" value="MFS_Exporter"/>
</dbReference>
<proteinExistence type="predicted"/>
<reference evidence="5" key="1">
    <citation type="submission" date="2006-08" db="EMBL/GenBank/DDBJ databases">
        <title>Complete sequence of Chromosome 2 of Burkholderia cepacia AMMD.</title>
        <authorList>
            <consortium name="US DOE Joint Genome Institute"/>
            <person name="Copeland A."/>
            <person name="Lucas S."/>
            <person name="Lapidus A."/>
            <person name="Barry K."/>
            <person name="Detter J.C."/>
            <person name="Glavina del Rio T."/>
            <person name="Hammon N."/>
            <person name="Israni S."/>
            <person name="Pitluck S."/>
            <person name="Bruce D."/>
            <person name="Chain P."/>
            <person name="Malfatti S."/>
            <person name="Shin M."/>
            <person name="Vergez L."/>
            <person name="Schmutz J."/>
            <person name="Larimer F."/>
            <person name="Land M."/>
            <person name="Hauser L."/>
            <person name="Kyrpides N."/>
            <person name="Kim E."/>
            <person name="Parke J."/>
            <person name="Coenye T."/>
            <person name="Konstantinidis K."/>
            <person name="Ramette A."/>
            <person name="Tiedje J."/>
            <person name="Richardson P."/>
        </authorList>
    </citation>
    <scope>NUCLEOTIDE SEQUENCE</scope>
    <source>
        <strain evidence="5">AMMD</strain>
    </source>
</reference>
<feature type="transmembrane region" description="Helical" evidence="4">
    <location>
        <begin position="189"/>
        <end position="207"/>
    </location>
</feature>
<keyword evidence="3 4" id="KW-0472">Membrane</keyword>
<feature type="transmembrane region" description="Helical" evidence="4">
    <location>
        <begin position="321"/>
        <end position="340"/>
    </location>
</feature>
<dbReference type="AlphaFoldDB" id="Q0B8S4"/>
<feature type="transmembrane region" description="Helical" evidence="4">
    <location>
        <begin position="235"/>
        <end position="255"/>
    </location>
</feature>
<gene>
    <name evidence="5" type="ordered locus">Bamb_3895</name>
</gene>
<feature type="transmembrane region" description="Helical" evidence="4">
    <location>
        <begin position="156"/>
        <end position="177"/>
    </location>
</feature>
<dbReference type="EMBL" id="CP000441">
    <property type="protein sequence ID" value="ABI89449.1"/>
    <property type="molecule type" value="Genomic_DNA"/>
</dbReference>
<dbReference type="Gene3D" id="1.20.1250.20">
    <property type="entry name" value="MFS general substrate transporter like domains"/>
    <property type="match status" value="1"/>
</dbReference>
<dbReference type="SUPFAM" id="SSF103473">
    <property type="entry name" value="MFS general substrate transporter"/>
    <property type="match status" value="1"/>
</dbReference>
<feature type="transmembrane region" description="Helical" evidence="4">
    <location>
        <begin position="123"/>
        <end position="144"/>
    </location>
</feature>
<feature type="transmembrane region" description="Helical" evidence="4">
    <location>
        <begin position="34"/>
        <end position="57"/>
    </location>
</feature>
<organism evidence="5 6">
    <name type="scientific">Burkholderia ambifaria (strain ATCC BAA-244 / DSM 16087 / CCUG 44356 / LMG 19182 / AMMD)</name>
    <name type="common">Burkholderia cepacia (strain AMMD)</name>
    <dbReference type="NCBI Taxonomy" id="339670"/>
    <lineage>
        <taxon>Bacteria</taxon>
        <taxon>Pseudomonadati</taxon>
        <taxon>Pseudomonadota</taxon>
        <taxon>Betaproteobacteria</taxon>
        <taxon>Burkholderiales</taxon>
        <taxon>Burkholderiaceae</taxon>
        <taxon>Burkholderia</taxon>
        <taxon>Burkholderia cepacia complex</taxon>
    </lineage>
</organism>
<evidence type="ECO:0000313" key="6">
    <source>
        <dbReference type="Proteomes" id="UP000000662"/>
    </source>
</evidence>
<keyword evidence="2 4" id="KW-1133">Transmembrane helix</keyword>
<dbReference type="Pfam" id="PF07690">
    <property type="entry name" value="MFS_1"/>
    <property type="match status" value="1"/>
</dbReference>
<dbReference type="GO" id="GO:0022857">
    <property type="term" value="F:transmembrane transporter activity"/>
    <property type="evidence" value="ECO:0007669"/>
    <property type="project" value="InterPro"/>
</dbReference>
<feature type="transmembrane region" description="Helical" evidence="4">
    <location>
        <begin position="69"/>
        <end position="88"/>
    </location>
</feature>
<evidence type="ECO:0000256" key="1">
    <source>
        <dbReference type="ARBA" id="ARBA00022692"/>
    </source>
</evidence>
<keyword evidence="1 4" id="KW-0812">Transmembrane</keyword>
<feature type="transmembrane region" description="Helical" evidence="4">
    <location>
        <begin position="356"/>
        <end position="380"/>
    </location>
</feature>
<dbReference type="PANTHER" id="PTHR23531">
    <property type="entry name" value="QUINOLENE RESISTANCE PROTEIN NORA"/>
    <property type="match status" value="1"/>
</dbReference>
<evidence type="ECO:0000256" key="2">
    <source>
        <dbReference type="ARBA" id="ARBA00022989"/>
    </source>
</evidence>
<dbReference type="eggNOG" id="COG2814">
    <property type="taxonomic scope" value="Bacteria"/>
</dbReference>
<evidence type="ECO:0000256" key="3">
    <source>
        <dbReference type="ARBA" id="ARBA00023136"/>
    </source>
</evidence>
<dbReference type="InterPro" id="IPR036259">
    <property type="entry name" value="MFS_trans_sf"/>
</dbReference>
<protein>
    <submittedName>
        <fullName evidence="5">Major facilitator superfamily MFS_1</fullName>
    </submittedName>
</protein>
<feature type="transmembrane region" description="Helical" evidence="4">
    <location>
        <begin position="386"/>
        <end position="404"/>
    </location>
</feature>
<dbReference type="InterPro" id="IPR011701">
    <property type="entry name" value="MFS"/>
</dbReference>
<name>Q0B8S4_BURCM</name>
<evidence type="ECO:0000313" key="5">
    <source>
        <dbReference type="EMBL" id="ABI89449.1"/>
    </source>
</evidence>
<dbReference type="PANTHER" id="PTHR23531:SF1">
    <property type="entry name" value="QUINOLENE RESISTANCE PROTEIN NORA"/>
    <property type="match status" value="1"/>
</dbReference>
<feature type="transmembrane region" description="Helical" evidence="4">
    <location>
        <begin position="97"/>
        <end position="117"/>
    </location>
</feature>